<dbReference type="Proteomes" id="UP001235547">
    <property type="component" value="Chromosome 2"/>
</dbReference>
<keyword evidence="2" id="KW-1185">Reference proteome</keyword>
<protein>
    <submittedName>
        <fullName evidence="1">Glycosyl transferase</fullName>
    </submittedName>
</protein>
<dbReference type="RefSeq" id="WP_280731951.1">
    <property type="nucleotide sequence ID" value="NZ_CP120367.1"/>
</dbReference>
<evidence type="ECO:0000313" key="2">
    <source>
        <dbReference type="Proteomes" id="UP001235547"/>
    </source>
</evidence>
<sequence length="309" mass="34092">MPSNRPLSRSIIKIALRVVLGSSRAHVQDWFPGLRLDCPAGFEGGFMRYRGVVVGRLTTSRQAFRQRISRVLIVGSGPSITRTDLGRAEEFSCVLLNGALHLVPEVVSKPLAVAIEDERFVWGNFDLLARIPAECPCLFSVSVIRAICQLDRTWLQDRKIVLIDDVRKPYGRSRRDITELRRLSHANLSEDGATGFSKDPDAGVFQGGSVAVSAMQFAASWKPKEIGLLGIDISNADEPRFYEERNKAYSGIRRAQNRILDHLIMAKNAAVENGITVRNYSPVSALAEHGFGYSSEFANSTDPAPPKAP</sequence>
<gene>
    <name evidence="1" type="ORF">PYH38_000599</name>
</gene>
<evidence type="ECO:0000313" key="1">
    <source>
        <dbReference type="EMBL" id="WEX81211.1"/>
    </source>
</evidence>
<accession>A0ABY8CRC8</accession>
<name>A0ABY8CRC8_9HYPH</name>
<proteinExistence type="predicted"/>
<organism evidence="1 2">
    <name type="scientific">Sinorhizobium numidicum</name>
    <dbReference type="NCBI Taxonomy" id="680248"/>
    <lineage>
        <taxon>Bacteria</taxon>
        <taxon>Pseudomonadati</taxon>
        <taxon>Pseudomonadota</taxon>
        <taxon>Alphaproteobacteria</taxon>
        <taxon>Hyphomicrobiales</taxon>
        <taxon>Rhizobiaceae</taxon>
        <taxon>Sinorhizobium/Ensifer group</taxon>
        <taxon>Sinorhizobium</taxon>
    </lineage>
</organism>
<dbReference type="GO" id="GO:0016740">
    <property type="term" value="F:transferase activity"/>
    <property type="evidence" value="ECO:0007669"/>
    <property type="project" value="UniProtKB-KW"/>
</dbReference>
<dbReference type="EMBL" id="CP120370">
    <property type="protein sequence ID" value="WEX81211.1"/>
    <property type="molecule type" value="Genomic_DNA"/>
</dbReference>
<keyword evidence="1" id="KW-0808">Transferase</keyword>
<reference evidence="1 2" key="1">
    <citation type="submission" date="2023-03" db="EMBL/GenBank/DDBJ databases">
        <authorList>
            <person name="Kaur S."/>
            <person name="Espinosa-Saiz D."/>
            <person name="Velazquez E."/>
            <person name="Menendez E."/>
            <person name="diCenzo G.C."/>
        </authorList>
    </citation>
    <scope>NUCLEOTIDE SEQUENCE [LARGE SCALE GENOMIC DNA]</scope>
    <source>
        <strain evidence="1 2">LMG 27395</strain>
    </source>
</reference>